<name>A0A4P7IJI2_9ACTN</name>
<feature type="transmembrane region" description="Helical" evidence="2">
    <location>
        <begin position="168"/>
        <end position="190"/>
    </location>
</feature>
<evidence type="ECO:0000256" key="1">
    <source>
        <dbReference type="SAM" id="MobiDB-lite"/>
    </source>
</evidence>
<evidence type="ECO:0000313" key="4">
    <source>
        <dbReference type="Proteomes" id="UP000294853"/>
    </source>
</evidence>
<organism evidence="3 4">
    <name type="scientific">Nocardioides seonyuensis</name>
    <dbReference type="NCBI Taxonomy" id="2518371"/>
    <lineage>
        <taxon>Bacteria</taxon>
        <taxon>Bacillati</taxon>
        <taxon>Actinomycetota</taxon>
        <taxon>Actinomycetes</taxon>
        <taxon>Propionibacteriales</taxon>
        <taxon>Nocardioidaceae</taxon>
        <taxon>Nocardioides</taxon>
    </lineage>
</organism>
<feature type="transmembrane region" description="Helical" evidence="2">
    <location>
        <begin position="94"/>
        <end position="118"/>
    </location>
</feature>
<gene>
    <name evidence="3" type="ORF">EXE58_16780</name>
</gene>
<dbReference type="AlphaFoldDB" id="A0A4P7IJI2"/>
<keyword evidence="2" id="KW-0472">Membrane</keyword>
<feature type="transmembrane region" description="Helical" evidence="2">
    <location>
        <begin position="125"/>
        <end position="148"/>
    </location>
</feature>
<dbReference type="RefSeq" id="WP_135268918.1">
    <property type="nucleotide sequence ID" value="NZ_CP038436.1"/>
</dbReference>
<accession>A0A4P7IJI2</accession>
<dbReference type="InterPro" id="IPR012666">
    <property type="entry name" value="CbtA_put"/>
</dbReference>
<reference evidence="3 4" key="1">
    <citation type="submission" date="2019-03" db="EMBL/GenBank/DDBJ databases">
        <title>Three New Species of Nocardioides, Nocardioides euryhalodurans sp. nov., Nocardioides seonyuensis sp. nov. and Nocardioides eburneoflavus sp. nov. Iolated from Soil.</title>
        <authorList>
            <person name="Roh S.G."/>
            <person name="Lee C."/>
            <person name="Kim M.-K."/>
            <person name="Kim S.B."/>
        </authorList>
    </citation>
    <scope>NUCLEOTIDE SEQUENCE [LARGE SCALE GENOMIC DNA]</scope>
    <source>
        <strain evidence="3 4">MMS17-SY207-3</strain>
    </source>
</reference>
<keyword evidence="2" id="KW-0812">Transmembrane</keyword>
<sequence>MNARTFLVRGLLAGLIAGLVAFGVAFTVGEPPIDTAIGLEEAAAAEAPAEPAADEAHTHAEGEEGHTHADGEEGHTHSHGEEEGGITRTTQKTWGLATATIAVGVALGGIIALIAAAVAGRLGRLTVVGSTALVTALGFVAYVLVPFLKYPAAPPAVGSGDTIGSRTAYYFTFALISIVAMVATVFLGRWLAAARGVWTGVVVAGVAYVIVVTVAALAMPTVNELGDFPADVLWEFRISSILTLAALWGAMGVALTWLLGRVDTTPRATA</sequence>
<feature type="compositionally biased region" description="Basic and acidic residues" evidence="1">
    <location>
        <begin position="54"/>
        <end position="82"/>
    </location>
</feature>
<evidence type="ECO:0008006" key="5">
    <source>
        <dbReference type="Google" id="ProtNLM"/>
    </source>
</evidence>
<keyword evidence="2" id="KW-1133">Transmembrane helix</keyword>
<evidence type="ECO:0000313" key="3">
    <source>
        <dbReference type="EMBL" id="QBX56933.1"/>
    </source>
</evidence>
<dbReference type="OrthoDB" id="6851830at2"/>
<proteinExistence type="predicted"/>
<protein>
    <recommendedName>
        <fullName evidence="5">CbtA family protein</fullName>
    </recommendedName>
</protein>
<evidence type="ECO:0000256" key="2">
    <source>
        <dbReference type="SAM" id="Phobius"/>
    </source>
</evidence>
<dbReference type="Pfam" id="PF09490">
    <property type="entry name" value="CbtA"/>
    <property type="match status" value="1"/>
</dbReference>
<dbReference type="Proteomes" id="UP000294853">
    <property type="component" value="Chromosome"/>
</dbReference>
<dbReference type="EMBL" id="CP038436">
    <property type="protein sequence ID" value="QBX56933.1"/>
    <property type="molecule type" value="Genomic_DNA"/>
</dbReference>
<keyword evidence="4" id="KW-1185">Reference proteome</keyword>
<feature type="transmembrane region" description="Helical" evidence="2">
    <location>
        <begin position="197"/>
        <end position="218"/>
    </location>
</feature>
<feature type="transmembrane region" description="Helical" evidence="2">
    <location>
        <begin position="238"/>
        <end position="259"/>
    </location>
</feature>
<feature type="region of interest" description="Disordered" evidence="1">
    <location>
        <begin position="44"/>
        <end position="88"/>
    </location>
</feature>
<dbReference type="KEGG" id="nsn:EXE58_16780"/>